<evidence type="ECO:0000259" key="7">
    <source>
        <dbReference type="PROSITE" id="PS50011"/>
    </source>
</evidence>
<keyword evidence="5" id="KW-0175">Coiled coil</keyword>
<feature type="compositionally biased region" description="Low complexity" evidence="6">
    <location>
        <begin position="483"/>
        <end position="497"/>
    </location>
</feature>
<reference evidence="9" key="3">
    <citation type="journal article" date="2014" name="Nature">
        <title>Elephant shark genome provides unique insights into gnathostome evolution.</title>
        <authorList>
            <consortium name="International Elephant Shark Genome Sequencing Consortium"/>
            <person name="Venkatesh B."/>
            <person name="Lee A.P."/>
            <person name="Ravi V."/>
            <person name="Maurya A.K."/>
            <person name="Lian M.M."/>
            <person name="Swann J.B."/>
            <person name="Ohta Y."/>
            <person name="Flajnik M.F."/>
            <person name="Sutoh Y."/>
            <person name="Kasahara M."/>
            <person name="Hoon S."/>
            <person name="Gangu V."/>
            <person name="Roy S.W."/>
            <person name="Irimia M."/>
            <person name="Korzh V."/>
            <person name="Kondrychyn I."/>
            <person name="Lim Z.W."/>
            <person name="Tay B.H."/>
            <person name="Tohari S."/>
            <person name="Kong K.W."/>
            <person name="Ho S."/>
            <person name="Lorente-Galdos B."/>
            <person name="Quilez J."/>
            <person name="Marques-Bonet T."/>
            <person name="Raney B.J."/>
            <person name="Ingham P.W."/>
            <person name="Tay A."/>
            <person name="Hillier L.W."/>
            <person name="Minx P."/>
            <person name="Boehm T."/>
            <person name="Wilson R.K."/>
            <person name="Brenner S."/>
            <person name="Warren W.C."/>
        </authorList>
    </citation>
    <scope>NUCLEOTIDE SEQUENCE [LARGE SCALE GENOMIC DNA]</scope>
</reference>
<reference evidence="8" key="5">
    <citation type="submission" date="2025-09" db="UniProtKB">
        <authorList>
            <consortium name="Ensembl"/>
        </authorList>
    </citation>
    <scope>IDENTIFICATION</scope>
</reference>
<dbReference type="InterPro" id="IPR000719">
    <property type="entry name" value="Prot_kinase_dom"/>
</dbReference>
<dbReference type="GeneTree" id="ENSGT00940000158912"/>
<feature type="coiled-coil region" evidence="5">
    <location>
        <begin position="84"/>
        <end position="115"/>
    </location>
</feature>
<dbReference type="GO" id="GO:0005524">
    <property type="term" value="F:ATP binding"/>
    <property type="evidence" value="ECO:0007669"/>
    <property type="project" value="InterPro"/>
</dbReference>
<evidence type="ECO:0000313" key="9">
    <source>
        <dbReference type="Proteomes" id="UP000314986"/>
    </source>
</evidence>
<keyword evidence="2" id="KW-0158">Chromosome</keyword>
<comment type="subcellular location">
    <subcellularLocation>
        <location evidence="1">Chromosome</location>
        <location evidence="1">Centromere</location>
        <location evidence="1">Kinetochore</location>
    </subcellularLocation>
</comment>
<dbReference type="GO" id="GO:0004672">
    <property type="term" value="F:protein kinase activity"/>
    <property type="evidence" value="ECO:0007669"/>
    <property type="project" value="InterPro"/>
</dbReference>
<dbReference type="GO" id="GO:0005634">
    <property type="term" value="C:nucleus"/>
    <property type="evidence" value="ECO:0007669"/>
    <property type="project" value="TreeGrafter"/>
</dbReference>
<evidence type="ECO:0000256" key="3">
    <source>
        <dbReference type="ARBA" id="ARBA00022838"/>
    </source>
</evidence>
<dbReference type="GO" id="GO:0007094">
    <property type="term" value="P:mitotic spindle assembly checkpoint signaling"/>
    <property type="evidence" value="ECO:0007669"/>
    <property type="project" value="InterPro"/>
</dbReference>
<reference evidence="9" key="2">
    <citation type="journal article" date="2007" name="PLoS Biol.">
        <title>Survey sequencing and comparative analysis of the elephant shark (Callorhinchus milii) genome.</title>
        <authorList>
            <person name="Venkatesh B."/>
            <person name="Kirkness E.F."/>
            <person name="Loh Y.H."/>
            <person name="Halpern A.L."/>
            <person name="Lee A.P."/>
            <person name="Johnson J."/>
            <person name="Dandona N."/>
            <person name="Viswanathan L.D."/>
            <person name="Tay A."/>
            <person name="Venter J.C."/>
            <person name="Strausberg R.L."/>
            <person name="Brenner S."/>
        </authorList>
    </citation>
    <scope>NUCLEOTIDE SEQUENCE [LARGE SCALE GENOMIC DNA]</scope>
</reference>
<feature type="domain" description="Protein kinase" evidence="7">
    <location>
        <begin position="579"/>
        <end position="859"/>
    </location>
</feature>
<accession>A0A4W3JZS2</accession>
<keyword evidence="3" id="KW-0995">Kinetochore</keyword>
<evidence type="ECO:0000256" key="5">
    <source>
        <dbReference type="SAM" id="Coils"/>
    </source>
</evidence>
<protein>
    <recommendedName>
        <fullName evidence="7">Protein kinase domain-containing protein</fullName>
    </recommendedName>
</protein>
<proteinExistence type="predicted"/>
<dbReference type="Ensembl" id="ENSCMIT00000044362.1">
    <property type="protein sequence ID" value="ENSCMIP00000043738.1"/>
    <property type="gene ID" value="ENSCMIG00000018127.1"/>
</dbReference>
<reference evidence="8" key="4">
    <citation type="submission" date="2025-08" db="UniProtKB">
        <authorList>
            <consortium name="Ensembl"/>
        </authorList>
    </citation>
    <scope>IDENTIFICATION</scope>
</reference>
<evidence type="ECO:0000256" key="4">
    <source>
        <dbReference type="ARBA" id="ARBA00023328"/>
    </source>
</evidence>
<dbReference type="GO" id="GO:0051754">
    <property type="term" value="P:meiotic sister chromatid cohesion, centromeric"/>
    <property type="evidence" value="ECO:0007669"/>
    <property type="project" value="TreeGrafter"/>
</dbReference>
<dbReference type="OMA" id="HRINIIH"/>
<name>A0A4W3JZS2_CALMI</name>
<evidence type="ECO:0000256" key="2">
    <source>
        <dbReference type="ARBA" id="ARBA00022454"/>
    </source>
</evidence>
<gene>
    <name evidence="8" type="primary">bub1bb</name>
</gene>
<dbReference type="PANTHER" id="PTHR14030">
    <property type="entry name" value="MITOTIC CHECKPOINT SERINE/THREONINE-PROTEIN KINASE BUB1"/>
    <property type="match status" value="1"/>
</dbReference>
<reference evidence="9" key="1">
    <citation type="journal article" date="2006" name="Science">
        <title>Ancient noncoding elements conserved in the human genome.</title>
        <authorList>
            <person name="Venkatesh B."/>
            <person name="Kirkness E.F."/>
            <person name="Loh Y.H."/>
            <person name="Halpern A.L."/>
            <person name="Lee A.P."/>
            <person name="Johnson J."/>
            <person name="Dandona N."/>
            <person name="Viswanathan L.D."/>
            <person name="Tay A."/>
            <person name="Venter J.C."/>
            <person name="Strausberg R.L."/>
            <person name="Brenner S."/>
        </authorList>
    </citation>
    <scope>NUCLEOTIDE SEQUENCE [LARGE SCALE GENOMIC DNA]</scope>
</reference>
<sequence>MFVLIGCRTTRTIEPWFTPVLSSRKPSEAVNPFIRLQAQDCEEEQKQKSMYLKEKVNAGLCEFSFEELRAEEFKKKYKRSTQEQEQKLCELKQQSEEMERLIQMAQRRLENQQASLNPQSQPAEREITNPTSMLGACNQSIHTDQNVSSHVAFPERCQSHIQNIPSHQPSYSGFTSNPLVPESELSQVKVEEMQRNEGFNDQALKVKSSHPSNFTPNCRTSTIMGANCIKNYQPTTSGDQHTLSGNPSLQLVQPSPTLYTKEAMDAINDMFQVSVTSSRAENESQLQSLFTIPCAHNDKDLEFEARFMNSGKGEDQCKSTSVLLPSSFGLGSVPFTIFDESEESENKSSTKQLQTGVRRPLSGVLSSHRIIPVETSVAQCVDLDGIEPLNEDLIVSSDLPNKTLGPYPENTCDFARAAHLASTPFHCNRLNEDQESAVKWDSINASKSAFSSLSPLKESLFDQPLHLKKLSPIQEASDEDGQSSAATTSSAVSSSSSMGGLSTMRDLNLCEKLDLGQSTSCENFHMNVTSDDPWSKEVQKQLLGSLHKTLNSFPEFHVQSSPLPHPKDGSVLNLGSETFKIKQAVGREQCRRFYGSSTSSLVCNAIIKVDSHTVPWDFYINQQLKERLGSQFSNYFSSKCSCYLFEDGCVTVDWNMNCKTIQDLLQGLSTLQVELTLFLTLDLLALVEQLHQAEIVHGDVQPETLFLGDWFCKPSTSCVNIAGMVKLVDFTHSLDLRQLSDVASFAGFPMVQSLHTKEVLSECSSVYQIDLLGVANTVHLLLFGEQLNICKKNTQWVLTSFRENLPYSKLWATFFEKILNPGEMSSVHILKELRQAMKDAIEPEYTALYNAAIVQSLEL</sequence>
<dbReference type="PANTHER" id="PTHR14030:SF25">
    <property type="entry name" value="MITOTIC CHECKPOINT SERINE_THREONINE-PROTEIN KINASE BUB1 BETA"/>
    <property type="match status" value="1"/>
</dbReference>
<dbReference type="PROSITE" id="PS50011">
    <property type="entry name" value="PROTEIN_KINASE_DOM"/>
    <property type="match status" value="1"/>
</dbReference>
<feature type="region of interest" description="Disordered" evidence="6">
    <location>
        <begin position="474"/>
        <end position="500"/>
    </location>
</feature>
<keyword evidence="9" id="KW-1185">Reference proteome</keyword>
<dbReference type="GO" id="GO:0000776">
    <property type="term" value="C:kinetochore"/>
    <property type="evidence" value="ECO:0007669"/>
    <property type="project" value="UniProtKB-KW"/>
</dbReference>
<evidence type="ECO:0000256" key="1">
    <source>
        <dbReference type="ARBA" id="ARBA00004629"/>
    </source>
</evidence>
<dbReference type="InterPro" id="IPR011009">
    <property type="entry name" value="Kinase-like_dom_sf"/>
</dbReference>
<evidence type="ECO:0000256" key="6">
    <source>
        <dbReference type="SAM" id="MobiDB-lite"/>
    </source>
</evidence>
<dbReference type="SUPFAM" id="SSF56112">
    <property type="entry name" value="Protein kinase-like (PK-like)"/>
    <property type="match status" value="1"/>
</dbReference>
<organism evidence="8 9">
    <name type="scientific">Callorhinchus milii</name>
    <name type="common">Ghost shark</name>
    <dbReference type="NCBI Taxonomy" id="7868"/>
    <lineage>
        <taxon>Eukaryota</taxon>
        <taxon>Metazoa</taxon>
        <taxon>Chordata</taxon>
        <taxon>Craniata</taxon>
        <taxon>Vertebrata</taxon>
        <taxon>Chondrichthyes</taxon>
        <taxon>Holocephali</taxon>
        <taxon>Chimaeriformes</taxon>
        <taxon>Callorhinchidae</taxon>
        <taxon>Callorhinchus</taxon>
    </lineage>
</organism>
<dbReference type="InParanoid" id="A0A4W3JZS2"/>
<dbReference type="STRING" id="7868.ENSCMIP00000043738"/>
<keyword evidence="4" id="KW-0137">Centromere</keyword>
<dbReference type="InterPro" id="IPR015661">
    <property type="entry name" value="Bub1/Mad3"/>
</dbReference>
<dbReference type="Proteomes" id="UP000314986">
    <property type="component" value="Unassembled WGS sequence"/>
</dbReference>
<dbReference type="Gene3D" id="1.10.510.10">
    <property type="entry name" value="Transferase(Phosphotransferase) domain 1"/>
    <property type="match status" value="1"/>
</dbReference>
<evidence type="ECO:0000313" key="8">
    <source>
        <dbReference type="Ensembl" id="ENSCMIP00000043738.1"/>
    </source>
</evidence>
<dbReference type="AlphaFoldDB" id="A0A4W3JZS2"/>